<dbReference type="EMBL" id="JACOPP010000013">
    <property type="protein sequence ID" value="MBC5734151.1"/>
    <property type="molecule type" value="Genomic_DNA"/>
</dbReference>
<organism evidence="1 2">
    <name type="scientific">Lawsonibacter hominis</name>
    <dbReference type="NCBI Taxonomy" id="2763053"/>
    <lineage>
        <taxon>Bacteria</taxon>
        <taxon>Bacillati</taxon>
        <taxon>Bacillota</taxon>
        <taxon>Clostridia</taxon>
        <taxon>Eubacteriales</taxon>
        <taxon>Oscillospiraceae</taxon>
        <taxon>Lawsonibacter</taxon>
    </lineage>
</organism>
<protein>
    <submittedName>
        <fullName evidence="1">Uncharacterized protein</fullName>
    </submittedName>
</protein>
<dbReference type="Proteomes" id="UP000661435">
    <property type="component" value="Unassembled WGS sequence"/>
</dbReference>
<reference evidence="1" key="1">
    <citation type="submission" date="2020-08" db="EMBL/GenBank/DDBJ databases">
        <title>Genome public.</title>
        <authorList>
            <person name="Liu C."/>
            <person name="Sun Q."/>
        </authorList>
    </citation>
    <scope>NUCLEOTIDE SEQUENCE</scope>
    <source>
        <strain evidence="1">NSJ-51</strain>
    </source>
</reference>
<accession>A0A8J6M8U2</accession>
<evidence type="ECO:0000313" key="1">
    <source>
        <dbReference type="EMBL" id="MBC5734151.1"/>
    </source>
</evidence>
<gene>
    <name evidence="1" type="ORF">H8S57_10500</name>
</gene>
<sequence>MEPRDAVKLAYQSEFAGGHLIRDRRESLARLKTELAGVRQRPGAPLAETIGGGLVRVHLAALAEHGITPEQLNGWFADTAQRSRGSLEGLLQRLDVLRALAREGRLPFGRAAAERYLMDYAAQGYPPLSHSQAYRAAYRPAYRVVEAGLLPDP</sequence>
<name>A0A8J6M8U2_9FIRM</name>
<comment type="caution">
    <text evidence="1">The sequence shown here is derived from an EMBL/GenBank/DDBJ whole genome shotgun (WGS) entry which is preliminary data.</text>
</comment>
<dbReference type="AlphaFoldDB" id="A0A8J6M8U2"/>
<keyword evidence="2" id="KW-1185">Reference proteome</keyword>
<proteinExistence type="predicted"/>
<dbReference type="RefSeq" id="WP_186908037.1">
    <property type="nucleotide sequence ID" value="NZ_JACOPP010000013.1"/>
</dbReference>
<evidence type="ECO:0000313" key="2">
    <source>
        <dbReference type="Proteomes" id="UP000661435"/>
    </source>
</evidence>